<dbReference type="Pfam" id="PF00271">
    <property type="entry name" value="Helicase_C"/>
    <property type="match status" value="1"/>
</dbReference>
<comment type="similarity">
    <text evidence="6">Belongs to the DEAD box helicase family.</text>
</comment>
<keyword evidence="3 6" id="KW-0347">Helicase</keyword>
<evidence type="ECO:0000313" key="10">
    <source>
        <dbReference type="Proteomes" id="UP001202479"/>
    </source>
</evidence>
<dbReference type="SMART" id="SM00490">
    <property type="entry name" value="HELICc"/>
    <property type="match status" value="1"/>
</dbReference>
<dbReference type="RefSeq" id="XP_049178784.1">
    <property type="nucleotide sequence ID" value="XM_049325501.1"/>
</dbReference>
<name>A0AAI9WWH6_9ASCO</name>
<dbReference type="PROSITE" id="PS51192">
    <property type="entry name" value="HELICASE_ATP_BIND_1"/>
    <property type="match status" value="1"/>
</dbReference>
<dbReference type="AlphaFoldDB" id="A0AAI9WWH6"/>
<dbReference type="EMBL" id="JAHUZD010000138">
    <property type="protein sequence ID" value="KAI3403037.2"/>
    <property type="molecule type" value="Genomic_DNA"/>
</dbReference>
<dbReference type="SUPFAM" id="SSF52540">
    <property type="entry name" value="P-loop containing nucleoside triphosphate hydrolases"/>
    <property type="match status" value="1"/>
</dbReference>
<evidence type="ECO:0000256" key="1">
    <source>
        <dbReference type="ARBA" id="ARBA00022741"/>
    </source>
</evidence>
<comment type="caution">
    <text evidence="9">The sequence shown here is derived from an EMBL/GenBank/DDBJ whole genome shotgun (WGS) entry which is preliminary data.</text>
</comment>
<dbReference type="InterPro" id="IPR027417">
    <property type="entry name" value="P-loop_NTPase"/>
</dbReference>
<keyword evidence="1 6" id="KW-0547">Nucleotide-binding</keyword>
<comment type="domain">
    <text evidence="6">The Q motif is unique to and characteristic of the DEAD box family of RNA helicases and controls ATP binding and hydrolysis.</text>
</comment>
<reference evidence="9" key="1">
    <citation type="journal article" date="2022" name="DNA Res.">
        <title>Genome analysis of five recently described species of the CUG-Ser clade uncovers Candida theae as a new hybrid lineage with pathogenic potential in the Candida parapsilosis species complex.</title>
        <authorList>
            <person name="Mixao V."/>
            <person name="Del Olmo V."/>
            <person name="Hegedusova E."/>
            <person name="Saus E."/>
            <person name="Pryszcz L."/>
            <person name="Cillingova A."/>
            <person name="Nosek J."/>
            <person name="Gabaldon T."/>
        </authorList>
    </citation>
    <scope>NUCLEOTIDE SEQUENCE</scope>
    <source>
        <strain evidence="9">CBS 10844</strain>
    </source>
</reference>
<comment type="function">
    <text evidence="6">RNA helicase.</text>
</comment>
<evidence type="ECO:0000256" key="6">
    <source>
        <dbReference type="RuleBase" id="RU365068"/>
    </source>
</evidence>
<keyword evidence="4 6" id="KW-0067">ATP-binding</keyword>
<dbReference type="SMART" id="SM00487">
    <property type="entry name" value="DEXDc"/>
    <property type="match status" value="1"/>
</dbReference>
<dbReference type="PANTHER" id="PTHR24031">
    <property type="entry name" value="RNA HELICASE"/>
    <property type="match status" value="1"/>
</dbReference>
<dbReference type="Proteomes" id="UP001202479">
    <property type="component" value="Unassembled WGS sequence"/>
</dbReference>
<dbReference type="CDD" id="cd18787">
    <property type="entry name" value="SF2_C_DEAD"/>
    <property type="match status" value="1"/>
</dbReference>
<sequence length="523" mass="59009">MDSDGGKVFESGKFSQLYNKKPVNLDSALEKITDFGQLKIFPSVREAMVMDIKSQYNLKNTQYKSIDEVSIRPTPVQIAAIRKTNKSRKLKSDAKLAEMSQGERIQYELQNENEMNKIKIFTIAAETGSGKTWAYLASVLSKLKEDDFNWFCQSQDKLQRFKSSQQVRSVILVPTHELVEQVYENLQRANSFKLANDVGVPKQYHEFLQLPENQTLGLSIMKLSHGDAPIKLFKKLRHEGKIDVLVTTPGKITGFSKLDVVDRPFKVFKSVRYCVLDEADTLFDKSFLNDTTSVVKNFPNLLDLILVSATIPKEFEKTLSRLFPDDNSLIRVATPSLHKIPKSIKIMTLDADLSPYNGSKTRCLAQAIYAISKDGTEPDHVKRIIVFVNEKSEVEGLVELMKKKYNIREQDICGISGQVHVGDRKEFLEPFVRPAQLLKDDLDQSKVKILVTTDLLSRGLNFVGIKNVILLGLPKSSVELVHRLGRTGRMNQSGRAFIIVDKKSKKSWVKGLGSAILRGIKIG</sequence>
<dbReference type="InterPro" id="IPR011545">
    <property type="entry name" value="DEAD/DEAH_box_helicase_dom"/>
</dbReference>
<dbReference type="EC" id="3.6.4.13" evidence="6"/>
<protein>
    <recommendedName>
        <fullName evidence="6">ATP-dependent RNA helicase</fullName>
        <ecNumber evidence="6">3.6.4.13</ecNumber>
    </recommendedName>
</protein>
<evidence type="ECO:0000256" key="5">
    <source>
        <dbReference type="ARBA" id="ARBA00022884"/>
    </source>
</evidence>
<keyword evidence="2 6" id="KW-0378">Hydrolase</keyword>
<gene>
    <name evidence="9" type="ORF">KGF56_004097</name>
</gene>
<feature type="domain" description="Helicase ATP-binding" evidence="7">
    <location>
        <begin position="112"/>
        <end position="329"/>
    </location>
</feature>
<dbReference type="GeneID" id="73381712"/>
<evidence type="ECO:0000259" key="7">
    <source>
        <dbReference type="PROSITE" id="PS51192"/>
    </source>
</evidence>
<proteinExistence type="inferred from homology"/>
<comment type="catalytic activity">
    <reaction evidence="6">
        <text>ATP + H2O = ADP + phosphate + H(+)</text>
        <dbReference type="Rhea" id="RHEA:13065"/>
        <dbReference type="ChEBI" id="CHEBI:15377"/>
        <dbReference type="ChEBI" id="CHEBI:15378"/>
        <dbReference type="ChEBI" id="CHEBI:30616"/>
        <dbReference type="ChEBI" id="CHEBI:43474"/>
        <dbReference type="ChEBI" id="CHEBI:456216"/>
        <dbReference type="EC" id="3.6.4.13"/>
    </reaction>
</comment>
<keyword evidence="5 6" id="KW-0694">RNA-binding</keyword>
<evidence type="ECO:0000313" key="9">
    <source>
        <dbReference type="EMBL" id="KAI3403037.2"/>
    </source>
</evidence>
<dbReference type="Pfam" id="PF00270">
    <property type="entry name" value="DEAD"/>
    <property type="match status" value="1"/>
</dbReference>
<dbReference type="GO" id="GO:0005524">
    <property type="term" value="F:ATP binding"/>
    <property type="evidence" value="ECO:0007669"/>
    <property type="project" value="UniProtKB-UniRule"/>
</dbReference>
<dbReference type="GO" id="GO:0016787">
    <property type="term" value="F:hydrolase activity"/>
    <property type="evidence" value="ECO:0007669"/>
    <property type="project" value="UniProtKB-KW"/>
</dbReference>
<evidence type="ECO:0000256" key="4">
    <source>
        <dbReference type="ARBA" id="ARBA00022840"/>
    </source>
</evidence>
<evidence type="ECO:0000259" key="8">
    <source>
        <dbReference type="PROSITE" id="PS51194"/>
    </source>
</evidence>
<organism evidence="9 10">
    <name type="scientific">Candida oxycetoniae</name>
    <dbReference type="NCBI Taxonomy" id="497107"/>
    <lineage>
        <taxon>Eukaryota</taxon>
        <taxon>Fungi</taxon>
        <taxon>Dikarya</taxon>
        <taxon>Ascomycota</taxon>
        <taxon>Saccharomycotina</taxon>
        <taxon>Pichiomycetes</taxon>
        <taxon>Debaryomycetaceae</taxon>
        <taxon>Candida/Lodderomyces clade</taxon>
        <taxon>Candida</taxon>
    </lineage>
</organism>
<accession>A0AAI9WWH6</accession>
<dbReference type="GO" id="GO:0003723">
    <property type="term" value="F:RNA binding"/>
    <property type="evidence" value="ECO:0007669"/>
    <property type="project" value="UniProtKB-UniRule"/>
</dbReference>
<dbReference type="InterPro" id="IPR014001">
    <property type="entry name" value="Helicase_ATP-bd"/>
</dbReference>
<dbReference type="GO" id="GO:0003724">
    <property type="term" value="F:RNA helicase activity"/>
    <property type="evidence" value="ECO:0007669"/>
    <property type="project" value="UniProtKB-EC"/>
</dbReference>
<feature type="domain" description="Helicase C-terminal" evidence="8">
    <location>
        <begin position="363"/>
        <end position="523"/>
    </location>
</feature>
<evidence type="ECO:0000256" key="3">
    <source>
        <dbReference type="ARBA" id="ARBA00022806"/>
    </source>
</evidence>
<dbReference type="InterPro" id="IPR001650">
    <property type="entry name" value="Helicase_C-like"/>
</dbReference>
<dbReference type="PROSITE" id="PS51194">
    <property type="entry name" value="HELICASE_CTER"/>
    <property type="match status" value="1"/>
</dbReference>
<keyword evidence="10" id="KW-1185">Reference proteome</keyword>
<dbReference type="Gene3D" id="3.40.50.300">
    <property type="entry name" value="P-loop containing nucleotide triphosphate hydrolases"/>
    <property type="match status" value="2"/>
</dbReference>
<evidence type="ECO:0000256" key="2">
    <source>
        <dbReference type="ARBA" id="ARBA00022801"/>
    </source>
</evidence>